<dbReference type="STRING" id="1806994.A0A507C751"/>
<dbReference type="Gene3D" id="3.40.50.720">
    <property type="entry name" value="NAD(P)-binding Rossmann-like Domain"/>
    <property type="match status" value="1"/>
</dbReference>
<sequence length="285" mass="29366">MSAPDLRLTTIYGGLPGKVAVVTGGGIGIGKMIAATFVQNGMKVYIASRKQSVIDEAVADLNKMGAASGGKCVGLIADLTTKAACQKLADQILAKEPKIHVLFNNSGVSWGAPMTDFPEEQGWDKLFALNVKSMFYMTVALLPGLKAAANGNQDPARVINITSTAGVSPMVENALSAPGSGTFSYAPSKAAGNHLTRVMAASLAKDFITVNAIAPGVFPSRMTAFGIRENGATMVKGQPMGRIGMTEDMGGVALFLISKASAHTTGMVLPLSGGTELGNAMASRI</sequence>
<evidence type="ECO:0000256" key="3">
    <source>
        <dbReference type="ARBA" id="ARBA00023002"/>
    </source>
</evidence>
<dbReference type="GeneID" id="42003472"/>
<protein>
    <submittedName>
        <fullName evidence="5">Uncharacterized protein</fullName>
    </submittedName>
</protein>
<evidence type="ECO:0000256" key="1">
    <source>
        <dbReference type="ARBA" id="ARBA00006484"/>
    </source>
</evidence>
<organism evidence="5 6">
    <name type="scientific">Synchytrium microbalum</name>
    <dbReference type="NCBI Taxonomy" id="1806994"/>
    <lineage>
        <taxon>Eukaryota</taxon>
        <taxon>Fungi</taxon>
        <taxon>Fungi incertae sedis</taxon>
        <taxon>Chytridiomycota</taxon>
        <taxon>Chytridiomycota incertae sedis</taxon>
        <taxon>Chytridiomycetes</taxon>
        <taxon>Synchytriales</taxon>
        <taxon>Synchytriaceae</taxon>
        <taxon>Synchytrium</taxon>
    </lineage>
</organism>
<evidence type="ECO:0000313" key="6">
    <source>
        <dbReference type="Proteomes" id="UP000319731"/>
    </source>
</evidence>
<keyword evidence="2" id="KW-0521">NADP</keyword>
<dbReference type="FunFam" id="3.40.50.720:FF:000084">
    <property type="entry name" value="Short-chain dehydrogenase reductase"/>
    <property type="match status" value="1"/>
</dbReference>
<evidence type="ECO:0000256" key="2">
    <source>
        <dbReference type="ARBA" id="ARBA00022857"/>
    </source>
</evidence>
<evidence type="ECO:0000256" key="4">
    <source>
        <dbReference type="RuleBase" id="RU000363"/>
    </source>
</evidence>
<keyword evidence="3" id="KW-0560">Oxidoreductase</keyword>
<comment type="caution">
    <text evidence="5">The sequence shown here is derived from an EMBL/GenBank/DDBJ whole genome shotgun (WGS) entry which is preliminary data.</text>
</comment>
<dbReference type="RefSeq" id="XP_031025858.1">
    <property type="nucleotide sequence ID" value="XM_031168175.1"/>
</dbReference>
<dbReference type="AlphaFoldDB" id="A0A507C751"/>
<dbReference type="InterPro" id="IPR036291">
    <property type="entry name" value="NAD(P)-bd_dom_sf"/>
</dbReference>
<proteinExistence type="inferred from homology"/>
<accession>A0A507C751</accession>
<dbReference type="PANTHER" id="PTHR43618:SF8">
    <property type="entry name" value="7ALPHA-HYDROXYSTEROID DEHYDROGENASE"/>
    <property type="match status" value="1"/>
</dbReference>
<comment type="similarity">
    <text evidence="1 4">Belongs to the short-chain dehydrogenases/reductases (SDR) family.</text>
</comment>
<dbReference type="EMBL" id="QEAO01000009">
    <property type="protein sequence ID" value="TPX35331.1"/>
    <property type="molecule type" value="Genomic_DNA"/>
</dbReference>
<dbReference type="Pfam" id="PF00106">
    <property type="entry name" value="adh_short"/>
    <property type="match status" value="1"/>
</dbReference>
<dbReference type="PRINTS" id="PR00080">
    <property type="entry name" value="SDRFAMILY"/>
</dbReference>
<dbReference type="InterPro" id="IPR052178">
    <property type="entry name" value="Sec_Metab_Biosynth_SDR"/>
</dbReference>
<dbReference type="GO" id="GO:0016491">
    <property type="term" value="F:oxidoreductase activity"/>
    <property type="evidence" value="ECO:0007669"/>
    <property type="project" value="UniProtKB-KW"/>
</dbReference>
<reference evidence="5 6" key="1">
    <citation type="journal article" date="2019" name="Sci. Rep.">
        <title>Comparative genomics of chytrid fungi reveal insights into the obligate biotrophic and pathogenic lifestyle of Synchytrium endobioticum.</title>
        <authorList>
            <person name="van de Vossenberg B.T.L.H."/>
            <person name="Warris S."/>
            <person name="Nguyen H.D.T."/>
            <person name="van Gent-Pelzer M.P.E."/>
            <person name="Joly D.L."/>
            <person name="van de Geest H.C."/>
            <person name="Bonants P.J.M."/>
            <person name="Smith D.S."/>
            <person name="Levesque C.A."/>
            <person name="van der Lee T.A.J."/>
        </authorList>
    </citation>
    <scope>NUCLEOTIDE SEQUENCE [LARGE SCALE GENOMIC DNA]</scope>
    <source>
        <strain evidence="5 6">JEL517</strain>
    </source>
</reference>
<name>A0A507C751_9FUNG</name>
<dbReference type="InterPro" id="IPR002347">
    <property type="entry name" value="SDR_fam"/>
</dbReference>
<keyword evidence="6" id="KW-1185">Reference proteome</keyword>
<dbReference type="PANTHER" id="PTHR43618">
    <property type="entry name" value="7-ALPHA-HYDROXYSTEROID DEHYDROGENASE"/>
    <property type="match status" value="1"/>
</dbReference>
<gene>
    <name evidence="5" type="ORF">SmJEL517_g02247</name>
</gene>
<evidence type="ECO:0000313" key="5">
    <source>
        <dbReference type="EMBL" id="TPX35331.1"/>
    </source>
</evidence>
<dbReference type="PRINTS" id="PR00081">
    <property type="entry name" value="GDHRDH"/>
</dbReference>
<dbReference type="SUPFAM" id="SSF51735">
    <property type="entry name" value="NAD(P)-binding Rossmann-fold domains"/>
    <property type="match status" value="1"/>
</dbReference>
<dbReference type="OrthoDB" id="294295at2759"/>
<dbReference type="Proteomes" id="UP000319731">
    <property type="component" value="Unassembled WGS sequence"/>
</dbReference>